<dbReference type="Proteomes" id="UP001364764">
    <property type="component" value="Chromosome"/>
</dbReference>
<sequence length="470" mass="53215">MFIIRKWVDVNEGDWFYNDVMEATNMVLEDGEVFVAGINYNKFEEGKPFVYEEIKGKAGQTSFSLPVLIKPTDDNPLYVFIDGVQTIYQTAETNSKGLTHVELYTGVTAGQVVSFCSYGEPLLDSAWKRPPVSWTGDLPRAELSAATTYFYDPFSRNHQEYLYAAGQPLRRLSIPSEVWGDTMGDAAAVTKIATKAIGYRTDVYCVSPGGSVFLPFNLNGVTCKFNYWTKNNKFKSEDIKATTLKPAYNNCFFPNAIIQRGEAFHLINKLRKVFYARFTDMEAPTTEINQPITAFQGQRVFRLNGNYPAGKKKLKITVKFKDEKKDNVPETPAYSEIDNHTVVFNQPFSEGDEVTFYYLKDLSERFADIGKASAIYYQTKGERVEQSKDAFWKIAVSEMEDETFANNDPLINGIPIKKKVDGAAEVTDMGRPVGGTDEEEIWFLGNSAMTRAEAAAFLDRFMKWTIERFK</sequence>
<dbReference type="EMBL" id="CP145892">
    <property type="protein sequence ID" value="WWP18660.1"/>
    <property type="molecule type" value="Genomic_DNA"/>
</dbReference>
<dbReference type="RefSeq" id="WP_338706467.1">
    <property type="nucleotide sequence ID" value="NZ_CP145892.1"/>
</dbReference>
<organism evidence="1 2">
    <name type="scientific">Paenibacillus amylolyticus</name>
    <dbReference type="NCBI Taxonomy" id="1451"/>
    <lineage>
        <taxon>Bacteria</taxon>
        <taxon>Bacillati</taxon>
        <taxon>Bacillota</taxon>
        <taxon>Bacilli</taxon>
        <taxon>Bacillales</taxon>
        <taxon>Paenibacillaceae</taxon>
        <taxon>Paenibacillus</taxon>
    </lineage>
</organism>
<gene>
    <name evidence="1" type="ORF">V6668_19380</name>
</gene>
<name>A0ABD8AM66_PAEAM</name>
<evidence type="ECO:0000313" key="1">
    <source>
        <dbReference type="EMBL" id="WWP18660.1"/>
    </source>
</evidence>
<proteinExistence type="predicted"/>
<reference evidence="1 2" key="1">
    <citation type="submission" date="2024-02" db="EMBL/GenBank/DDBJ databases">
        <title>Complete sequences of two Paenibacillus sp. strains and one Lysinibacillus strain isolated from the environment on STAA medium highlight biotechnological potential.</title>
        <authorList>
            <person name="Attere S.A."/>
            <person name="Piche L.C."/>
            <person name="Intertaglia L."/>
            <person name="Lami R."/>
            <person name="Charette S.J."/>
            <person name="Vincent A.T."/>
        </authorList>
    </citation>
    <scope>NUCLEOTIDE SEQUENCE [LARGE SCALE GENOMIC DNA]</scope>
    <source>
        <strain evidence="1 2">Y5S-7</strain>
    </source>
</reference>
<accession>A0ABD8AM66</accession>
<evidence type="ECO:0000313" key="2">
    <source>
        <dbReference type="Proteomes" id="UP001364764"/>
    </source>
</evidence>
<dbReference type="GeneID" id="93477675"/>
<dbReference type="AlphaFoldDB" id="A0ABD8AM66"/>
<protein>
    <submittedName>
        <fullName evidence="1">Uncharacterized protein</fullName>
    </submittedName>
</protein>